<name>A0A1G2GZG3_9BACT</name>
<dbReference type="NCBIfam" id="TIGR00481">
    <property type="entry name" value="YbhB/YbcL family Raf kinase inhibitor-like protein"/>
    <property type="match status" value="1"/>
</dbReference>
<dbReference type="AlphaFoldDB" id="A0A1G2GZG3"/>
<evidence type="ECO:0000313" key="2">
    <source>
        <dbReference type="Proteomes" id="UP000177954"/>
    </source>
</evidence>
<protein>
    <recommendedName>
        <fullName evidence="3">Phosphatidylethanolamine-binding protein</fullName>
    </recommendedName>
</protein>
<dbReference type="CDD" id="cd00865">
    <property type="entry name" value="PEBP_bact_arch"/>
    <property type="match status" value="1"/>
</dbReference>
<dbReference type="EMBL" id="MHNZ01000037">
    <property type="protein sequence ID" value="OGZ55128.1"/>
    <property type="molecule type" value="Genomic_DNA"/>
</dbReference>
<evidence type="ECO:0008006" key="3">
    <source>
        <dbReference type="Google" id="ProtNLM"/>
    </source>
</evidence>
<dbReference type="Gene3D" id="3.90.280.10">
    <property type="entry name" value="PEBP-like"/>
    <property type="match status" value="1"/>
</dbReference>
<evidence type="ECO:0000313" key="1">
    <source>
        <dbReference type="EMBL" id="OGZ55128.1"/>
    </source>
</evidence>
<proteinExistence type="predicted"/>
<gene>
    <name evidence="1" type="ORF">A3J04_02660</name>
</gene>
<dbReference type="InterPro" id="IPR005247">
    <property type="entry name" value="YbhB_YbcL/LppC-like"/>
</dbReference>
<dbReference type="InterPro" id="IPR008914">
    <property type="entry name" value="PEBP"/>
</dbReference>
<sequence>QKFTCDGANINPELYISDVPDGAKSLVLIMDDPDATGGITWDHWVVWNIDPKTSVIAENSLPVGAIQGMTSFGDQKYGGPCPPRGSKPHRYMFKLYALDAILAVDERSAKKEIETAMRGHILAETQFIGMYGR</sequence>
<dbReference type="Pfam" id="PF01161">
    <property type="entry name" value="PBP"/>
    <property type="match status" value="1"/>
</dbReference>
<accession>A0A1G2GZG3</accession>
<comment type="caution">
    <text evidence="1">The sequence shown here is derived from an EMBL/GenBank/DDBJ whole genome shotgun (WGS) entry which is preliminary data.</text>
</comment>
<dbReference type="InterPro" id="IPR036610">
    <property type="entry name" value="PEBP-like_sf"/>
</dbReference>
<dbReference type="PANTHER" id="PTHR30289:SF1">
    <property type="entry name" value="PEBP (PHOSPHATIDYLETHANOLAMINE-BINDING PROTEIN) FAMILY PROTEIN"/>
    <property type="match status" value="1"/>
</dbReference>
<dbReference type="SUPFAM" id="SSF49777">
    <property type="entry name" value="PEBP-like"/>
    <property type="match status" value="1"/>
</dbReference>
<dbReference type="PANTHER" id="PTHR30289">
    <property type="entry name" value="UNCHARACTERIZED PROTEIN YBCL-RELATED"/>
    <property type="match status" value="1"/>
</dbReference>
<reference evidence="1 2" key="1">
    <citation type="journal article" date="2016" name="Nat. Commun.">
        <title>Thousands of microbial genomes shed light on interconnected biogeochemical processes in an aquifer system.</title>
        <authorList>
            <person name="Anantharaman K."/>
            <person name="Brown C.T."/>
            <person name="Hug L.A."/>
            <person name="Sharon I."/>
            <person name="Castelle C.J."/>
            <person name="Probst A.J."/>
            <person name="Thomas B.C."/>
            <person name="Singh A."/>
            <person name="Wilkins M.J."/>
            <person name="Karaoz U."/>
            <person name="Brodie E.L."/>
            <person name="Williams K.H."/>
            <person name="Hubbard S.S."/>
            <person name="Banfield J.F."/>
        </authorList>
    </citation>
    <scope>NUCLEOTIDE SEQUENCE [LARGE SCALE GENOMIC DNA]</scope>
</reference>
<dbReference type="Proteomes" id="UP000177954">
    <property type="component" value="Unassembled WGS sequence"/>
</dbReference>
<dbReference type="STRING" id="1802129.A3J04_02660"/>
<feature type="non-terminal residue" evidence="1">
    <location>
        <position position="1"/>
    </location>
</feature>
<organism evidence="1 2">
    <name type="scientific">Candidatus Ryanbacteria bacterium RIFCSPLOWO2_02_FULL_47_14</name>
    <dbReference type="NCBI Taxonomy" id="1802129"/>
    <lineage>
        <taxon>Bacteria</taxon>
        <taxon>Candidatus Ryaniibacteriota</taxon>
    </lineage>
</organism>